<dbReference type="PANTHER" id="PTHR12801:SF114">
    <property type="entry name" value="EXONUCLEASE, PUTATIVE (AFU_ORTHOLOGUE AFUA_7G00870)-RELATED"/>
    <property type="match status" value="1"/>
</dbReference>
<dbReference type="InterPro" id="IPR012337">
    <property type="entry name" value="RNaseH-like_sf"/>
</dbReference>
<dbReference type="CDD" id="cd06137">
    <property type="entry name" value="DEDDh_RNase"/>
    <property type="match status" value="1"/>
</dbReference>
<evidence type="ECO:0000256" key="4">
    <source>
        <dbReference type="PROSITE-ProRule" id="PRU00042"/>
    </source>
</evidence>
<dbReference type="PROSITE" id="PS50157">
    <property type="entry name" value="ZINC_FINGER_C2H2_2"/>
    <property type="match status" value="2"/>
</dbReference>
<feature type="compositionally biased region" description="Polar residues" evidence="5">
    <location>
        <begin position="219"/>
        <end position="240"/>
    </location>
</feature>
<dbReference type="InterPro" id="IPR036397">
    <property type="entry name" value="RNaseH_sf"/>
</dbReference>
<dbReference type="PROSITE" id="PS00028">
    <property type="entry name" value="ZINC_FINGER_C2H2_1"/>
    <property type="match status" value="2"/>
</dbReference>
<keyword evidence="8" id="KW-1185">Reference proteome</keyword>
<evidence type="ECO:0000313" key="7">
    <source>
        <dbReference type="EMBL" id="KAF9699053.1"/>
    </source>
</evidence>
<dbReference type="GO" id="GO:0003676">
    <property type="term" value="F:nucleic acid binding"/>
    <property type="evidence" value="ECO:0007669"/>
    <property type="project" value="InterPro"/>
</dbReference>
<keyword evidence="4" id="KW-0862">Zinc</keyword>
<dbReference type="Gene3D" id="3.30.420.10">
    <property type="entry name" value="Ribonuclease H-like superfamily/Ribonuclease H"/>
    <property type="match status" value="1"/>
</dbReference>
<dbReference type="Gene3D" id="3.30.160.60">
    <property type="entry name" value="Classic Zinc Finger"/>
    <property type="match status" value="1"/>
</dbReference>
<proteinExistence type="predicted"/>
<evidence type="ECO:0000256" key="2">
    <source>
        <dbReference type="ARBA" id="ARBA00022801"/>
    </source>
</evidence>
<evidence type="ECO:0000259" key="6">
    <source>
        <dbReference type="PROSITE" id="PS50157"/>
    </source>
</evidence>
<dbReference type="InterPro" id="IPR047021">
    <property type="entry name" value="REXO1/3/4-like"/>
</dbReference>
<feature type="domain" description="C2H2-type" evidence="6">
    <location>
        <begin position="40"/>
        <end position="71"/>
    </location>
</feature>
<keyword evidence="2" id="KW-0378">Hydrolase</keyword>
<protein>
    <recommendedName>
        <fullName evidence="6">C2H2-type domain-containing protein</fullName>
    </recommendedName>
</protein>
<dbReference type="GO" id="GO:0000027">
    <property type="term" value="P:ribosomal large subunit assembly"/>
    <property type="evidence" value="ECO:0007669"/>
    <property type="project" value="TreeGrafter"/>
</dbReference>
<dbReference type="GO" id="GO:0008270">
    <property type="term" value="F:zinc ion binding"/>
    <property type="evidence" value="ECO:0007669"/>
    <property type="project" value="UniProtKB-KW"/>
</dbReference>
<accession>A0A8H7MKR8</accession>
<dbReference type="EMBL" id="RZGK01000005">
    <property type="protein sequence ID" value="KAF9699053.1"/>
    <property type="molecule type" value="Genomic_DNA"/>
</dbReference>
<evidence type="ECO:0000256" key="1">
    <source>
        <dbReference type="ARBA" id="ARBA00022722"/>
    </source>
</evidence>
<feature type="domain" description="C2H2-type" evidence="6">
    <location>
        <begin position="103"/>
        <end position="131"/>
    </location>
</feature>
<comment type="caution">
    <text evidence="7">The sequence shown here is derived from an EMBL/GenBank/DDBJ whole genome shotgun (WGS) entry which is preliminary data.</text>
</comment>
<dbReference type="Pfam" id="PF00929">
    <property type="entry name" value="RNase_T"/>
    <property type="match status" value="1"/>
</dbReference>
<dbReference type="InterPro" id="IPR013520">
    <property type="entry name" value="Ribonucl_H"/>
</dbReference>
<dbReference type="InterPro" id="IPR013087">
    <property type="entry name" value="Znf_C2H2_type"/>
</dbReference>
<dbReference type="GO" id="GO:0006364">
    <property type="term" value="P:rRNA processing"/>
    <property type="evidence" value="ECO:0007669"/>
    <property type="project" value="TreeGrafter"/>
</dbReference>
<name>A0A8H7MKR8_9PLEO</name>
<reference evidence="7" key="1">
    <citation type="submission" date="2018-12" db="EMBL/GenBank/DDBJ databases">
        <authorList>
            <person name="Syme R.A."/>
            <person name="Farfan-Caceres L."/>
            <person name="Lichtenzveig J."/>
        </authorList>
    </citation>
    <scope>NUCLEOTIDE SEQUENCE</scope>
    <source>
        <strain evidence="7">Al4</strain>
    </source>
</reference>
<keyword evidence="1" id="KW-0540">Nuclease</keyword>
<keyword evidence="4" id="KW-0479">Metal-binding</keyword>
<evidence type="ECO:0000256" key="3">
    <source>
        <dbReference type="ARBA" id="ARBA00022839"/>
    </source>
</evidence>
<dbReference type="SUPFAM" id="SSF57667">
    <property type="entry name" value="beta-beta-alpha zinc fingers"/>
    <property type="match status" value="1"/>
</dbReference>
<keyword evidence="4" id="KW-0863">Zinc-finger</keyword>
<sequence>MFPTQAPTPSSHPHLCDKCALAFATRKALKDHSWSTGHGFPCTAPRCKKAFLSTAALQAHLSSAAHRPPVPTSIRRAPVNDETLAASGPGCGSTLGNQDVQLFKCTVSGCGKSFNSKTSRGQHLNCSIHRGFLQAKGKSVMMCGEAQNGVKTGATGGLLGASDVGKAQQPTQLKITKPIAVTTTGIHSAVVTEQEASSVQSTAVPEKKVNATKGKQKPISASQKAPGLPSTQRSTSLAHTAQVDSRWSVIPAVQYASAVTALDSRVTKTVTNKTTTKFSTIGSTTAPSHSTTVRRRHAVALDCEMVRISSNVSELARISAIDYLTGEILIDTLVQPLHHVTDWRTQWSGVTAQAMNAAVKSGTALRGAPEARTKLFEYIDTETILVGHALHHDLAALGIHHQKTVDSAMLAQKAVAMGARKQWGLKALCKEFLELTVQDHGNAGHDSVEDAFAAREVVLWCLQNPDELKAWGERKKAEILAEDRIRKAKKNARAPARASRLVYDYSDEFDYSDGSEVLHLSLEEFNEMCGYPSWYDNWSD</sequence>
<dbReference type="InterPro" id="IPR036236">
    <property type="entry name" value="Znf_C2H2_sf"/>
</dbReference>
<dbReference type="GO" id="GO:0004527">
    <property type="term" value="F:exonuclease activity"/>
    <property type="evidence" value="ECO:0007669"/>
    <property type="project" value="UniProtKB-KW"/>
</dbReference>
<evidence type="ECO:0000313" key="8">
    <source>
        <dbReference type="Proteomes" id="UP000651452"/>
    </source>
</evidence>
<gene>
    <name evidence="7" type="ORF">EKO04_003310</name>
</gene>
<dbReference type="PANTHER" id="PTHR12801">
    <property type="entry name" value="RNA EXONUCLEASE REXO1 / RECO3 FAMILY MEMBER-RELATED"/>
    <property type="match status" value="1"/>
</dbReference>
<dbReference type="OrthoDB" id="16516at2759"/>
<keyword evidence="3" id="KW-0269">Exonuclease</keyword>
<dbReference type="AlphaFoldDB" id="A0A8H7MKR8"/>
<dbReference type="SMART" id="SM00479">
    <property type="entry name" value="EXOIII"/>
    <property type="match status" value="1"/>
</dbReference>
<reference evidence="7" key="2">
    <citation type="submission" date="2020-09" db="EMBL/GenBank/DDBJ databases">
        <title>Reference genome assembly for Australian Ascochyta lentis isolate Al4.</title>
        <authorList>
            <person name="Lee R.C."/>
            <person name="Farfan-Caceres L.M."/>
            <person name="Debler J.W."/>
            <person name="Williams A.H."/>
            <person name="Henares B.M."/>
        </authorList>
    </citation>
    <scope>NUCLEOTIDE SEQUENCE</scope>
    <source>
        <strain evidence="7">Al4</strain>
    </source>
</reference>
<feature type="region of interest" description="Disordered" evidence="5">
    <location>
        <begin position="197"/>
        <end position="240"/>
    </location>
</feature>
<organism evidence="7 8">
    <name type="scientific">Ascochyta lentis</name>
    <dbReference type="NCBI Taxonomy" id="205686"/>
    <lineage>
        <taxon>Eukaryota</taxon>
        <taxon>Fungi</taxon>
        <taxon>Dikarya</taxon>
        <taxon>Ascomycota</taxon>
        <taxon>Pezizomycotina</taxon>
        <taxon>Dothideomycetes</taxon>
        <taxon>Pleosporomycetidae</taxon>
        <taxon>Pleosporales</taxon>
        <taxon>Pleosporineae</taxon>
        <taxon>Didymellaceae</taxon>
        <taxon>Ascochyta</taxon>
    </lineage>
</organism>
<dbReference type="Proteomes" id="UP000651452">
    <property type="component" value="Unassembled WGS sequence"/>
</dbReference>
<evidence type="ECO:0000256" key="5">
    <source>
        <dbReference type="SAM" id="MobiDB-lite"/>
    </source>
</evidence>
<dbReference type="SMART" id="SM00355">
    <property type="entry name" value="ZnF_C2H2"/>
    <property type="match status" value="3"/>
</dbReference>
<dbReference type="SUPFAM" id="SSF53098">
    <property type="entry name" value="Ribonuclease H-like"/>
    <property type="match status" value="1"/>
</dbReference>
<dbReference type="GO" id="GO:0005634">
    <property type="term" value="C:nucleus"/>
    <property type="evidence" value="ECO:0007669"/>
    <property type="project" value="TreeGrafter"/>
</dbReference>